<keyword evidence="2" id="KW-1185">Reference proteome</keyword>
<gene>
    <name evidence="1" type="ORF">PVAP13_2NG490403</name>
</gene>
<comment type="caution">
    <text evidence="1">The sequence shown here is derived from an EMBL/GenBank/DDBJ whole genome shotgun (WGS) entry which is preliminary data.</text>
</comment>
<sequence>MSKQLAARKKKGSPPSAAAAAAVAAPAAACTLGRGGLSTTTAFSLGHGGSSAPTARSLGLGGGGGVGMGAVTAPSSIDGSSGGGFPSSLLSMDRFPFPPSPSPAWFDAAGADPSSWIMVISQNSDKDPRPSGTCYFSY</sequence>
<protein>
    <submittedName>
        <fullName evidence="1">Uncharacterized protein</fullName>
    </submittedName>
</protein>
<proteinExistence type="predicted"/>
<name>A0A8T0VQ46_PANVG</name>
<evidence type="ECO:0000313" key="1">
    <source>
        <dbReference type="EMBL" id="KAG2637028.1"/>
    </source>
</evidence>
<accession>A0A8T0VQ46</accession>
<evidence type="ECO:0000313" key="2">
    <source>
        <dbReference type="Proteomes" id="UP000823388"/>
    </source>
</evidence>
<dbReference type="AlphaFoldDB" id="A0A8T0VQ46"/>
<reference evidence="1" key="1">
    <citation type="submission" date="2020-05" db="EMBL/GenBank/DDBJ databases">
        <title>WGS assembly of Panicum virgatum.</title>
        <authorList>
            <person name="Lovell J.T."/>
            <person name="Jenkins J."/>
            <person name="Shu S."/>
            <person name="Juenger T.E."/>
            <person name="Schmutz J."/>
        </authorList>
    </citation>
    <scope>NUCLEOTIDE SEQUENCE</scope>
    <source>
        <strain evidence="1">AP13</strain>
    </source>
</reference>
<dbReference type="Proteomes" id="UP000823388">
    <property type="component" value="Chromosome 2N"/>
</dbReference>
<organism evidence="1 2">
    <name type="scientific">Panicum virgatum</name>
    <name type="common">Blackwell switchgrass</name>
    <dbReference type="NCBI Taxonomy" id="38727"/>
    <lineage>
        <taxon>Eukaryota</taxon>
        <taxon>Viridiplantae</taxon>
        <taxon>Streptophyta</taxon>
        <taxon>Embryophyta</taxon>
        <taxon>Tracheophyta</taxon>
        <taxon>Spermatophyta</taxon>
        <taxon>Magnoliopsida</taxon>
        <taxon>Liliopsida</taxon>
        <taxon>Poales</taxon>
        <taxon>Poaceae</taxon>
        <taxon>PACMAD clade</taxon>
        <taxon>Panicoideae</taxon>
        <taxon>Panicodae</taxon>
        <taxon>Paniceae</taxon>
        <taxon>Panicinae</taxon>
        <taxon>Panicum</taxon>
        <taxon>Panicum sect. Hiantes</taxon>
    </lineage>
</organism>
<dbReference type="EMBL" id="CM029040">
    <property type="protein sequence ID" value="KAG2637028.1"/>
    <property type="molecule type" value="Genomic_DNA"/>
</dbReference>